<dbReference type="Proteomes" id="UP000799421">
    <property type="component" value="Unassembled WGS sequence"/>
</dbReference>
<dbReference type="InterPro" id="IPR027417">
    <property type="entry name" value="P-loop_NTPase"/>
</dbReference>
<dbReference type="Gene3D" id="3.40.50.300">
    <property type="entry name" value="P-loop containing nucleotide triphosphate hydrolases"/>
    <property type="match status" value="1"/>
</dbReference>
<dbReference type="EMBL" id="MU005974">
    <property type="protein sequence ID" value="KAF2861179.1"/>
    <property type="molecule type" value="Genomic_DNA"/>
</dbReference>
<feature type="repeat" description="WD" evidence="3">
    <location>
        <begin position="1010"/>
        <end position="1045"/>
    </location>
</feature>
<dbReference type="InterPro" id="IPR011047">
    <property type="entry name" value="Quinoprotein_ADH-like_sf"/>
</dbReference>
<dbReference type="SUPFAM" id="SSF50998">
    <property type="entry name" value="Quinoprotein alcohol dehydrogenase-like"/>
    <property type="match status" value="1"/>
</dbReference>
<feature type="domain" description="DUF7708" evidence="4">
    <location>
        <begin position="3"/>
        <end position="129"/>
    </location>
</feature>
<protein>
    <recommendedName>
        <fullName evidence="8">WD40 repeat-like protein</fullName>
    </recommendedName>
</protein>
<dbReference type="InterPro" id="IPR015943">
    <property type="entry name" value="WD40/YVTN_repeat-like_dom_sf"/>
</dbReference>
<evidence type="ECO:0000259" key="4">
    <source>
        <dbReference type="Pfam" id="PF24809"/>
    </source>
</evidence>
<evidence type="ECO:0008006" key="8">
    <source>
        <dbReference type="Google" id="ProtNLM"/>
    </source>
</evidence>
<dbReference type="Pfam" id="PF00400">
    <property type="entry name" value="WD40"/>
    <property type="match status" value="1"/>
</dbReference>
<dbReference type="SUPFAM" id="SSF52540">
    <property type="entry name" value="P-loop containing nucleoside triphosphate hydrolases"/>
    <property type="match status" value="1"/>
</dbReference>
<keyword evidence="7" id="KW-1185">Reference proteome</keyword>
<dbReference type="InterPro" id="IPR050505">
    <property type="entry name" value="WDR55/POC1"/>
</dbReference>
<proteinExistence type="predicted"/>
<accession>A0A6A7C2D2</accession>
<evidence type="ECO:0000259" key="5">
    <source>
        <dbReference type="Pfam" id="PF24883"/>
    </source>
</evidence>
<reference evidence="6" key="1">
    <citation type="journal article" date="2020" name="Stud. Mycol.">
        <title>101 Dothideomycetes genomes: a test case for predicting lifestyles and emergence of pathogens.</title>
        <authorList>
            <person name="Haridas S."/>
            <person name="Albert R."/>
            <person name="Binder M."/>
            <person name="Bloem J."/>
            <person name="Labutti K."/>
            <person name="Salamov A."/>
            <person name="Andreopoulos B."/>
            <person name="Baker S."/>
            <person name="Barry K."/>
            <person name="Bills G."/>
            <person name="Bluhm B."/>
            <person name="Cannon C."/>
            <person name="Castanera R."/>
            <person name="Culley D."/>
            <person name="Daum C."/>
            <person name="Ezra D."/>
            <person name="Gonzalez J."/>
            <person name="Henrissat B."/>
            <person name="Kuo A."/>
            <person name="Liang C."/>
            <person name="Lipzen A."/>
            <person name="Lutzoni F."/>
            <person name="Magnuson J."/>
            <person name="Mondo S."/>
            <person name="Nolan M."/>
            <person name="Ohm R."/>
            <person name="Pangilinan J."/>
            <person name="Park H.-J."/>
            <person name="Ramirez L."/>
            <person name="Alfaro M."/>
            <person name="Sun H."/>
            <person name="Tritt A."/>
            <person name="Yoshinaga Y."/>
            <person name="Zwiers L.-H."/>
            <person name="Turgeon B."/>
            <person name="Goodwin S."/>
            <person name="Spatafora J."/>
            <person name="Crous P."/>
            <person name="Grigoriev I."/>
        </authorList>
    </citation>
    <scope>NUCLEOTIDE SEQUENCE</scope>
    <source>
        <strain evidence="6">CBS 480.64</strain>
    </source>
</reference>
<dbReference type="SMART" id="SM00320">
    <property type="entry name" value="WD40"/>
    <property type="match status" value="9"/>
</dbReference>
<evidence type="ECO:0000256" key="1">
    <source>
        <dbReference type="ARBA" id="ARBA00022574"/>
    </source>
</evidence>
<dbReference type="Gene3D" id="2.130.10.10">
    <property type="entry name" value="YVTN repeat-like/Quinoprotein amine dehydrogenase"/>
    <property type="match status" value="4"/>
</dbReference>
<dbReference type="PROSITE" id="PS50294">
    <property type="entry name" value="WD_REPEATS_REGION"/>
    <property type="match status" value="1"/>
</dbReference>
<dbReference type="PANTHER" id="PTHR44019">
    <property type="entry name" value="WD REPEAT-CONTAINING PROTEIN 55"/>
    <property type="match status" value="1"/>
</dbReference>
<dbReference type="SUPFAM" id="SSF63829">
    <property type="entry name" value="Calcium-dependent phosphotriesterase"/>
    <property type="match status" value="1"/>
</dbReference>
<feature type="domain" description="Nephrocystin 3-like N-terminal" evidence="5">
    <location>
        <begin position="214"/>
        <end position="373"/>
    </location>
</feature>
<dbReference type="PANTHER" id="PTHR44019:SF8">
    <property type="entry name" value="POC1 CENTRIOLAR PROTEIN HOMOLOG"/>
    <property type="match status" value="1"/>
</dbReference>
<organism evidence="6 7">
    <name type="scientific">Piedraia hortae CBS 480.64</name>
    <dbReference type="NCBI Taxonomy" id="1314780"/>
    <lineage>
        <taxon>Eukaryota</taxon>
        <taxon>Fungi</taxon>
        <taxon>Dikarya</taxon>
        <taxon>Ascomycota</taxon>
        <taxon>Pezizomycotina</taxon>
        <taxon>Dothideomycetes</taxon>
        <taxon>Dothideomycetidae</taxon>
        <taxon>Capnodiales</taxon>
        <taxon>Piedraiaceae</taxon>
        <taxon>Piedraia</taxon>
    </lineage>
</organism>
<dbReference type="InterPro" id="IPR019775">
    <property type="entry name" value="WD40_repeat_CS"/>
</dbReference>
<keyword evidence="2" id="KW-0677">Repeat</keyword>
<evidence type="ECO:0000256" key="2">
    <source>
        <dbReference type="ARBA" id="ARBA00022737"/>
    </source>
</evidence>
<feature type="repeat" description="WD" evidence="3">
    <location>
        <begin position="729"/>
        <end position="765"/>
    </location>
</feature>
<dbReference type="Pfam" id="PF24883">
    <property type="entry name" value="NPHP3_N"/>
    <property type="match status" value="1"/>
</dbReference>
<dbReference type="InterPro" id="IPR056125">
    <property type="entry name" value="DUF7708"/>
</dbReference>
<gene>
    <name evidence="6" type="ORF">K470DRAFT_270036</name>
</gene>
<evidence type="ECO:0000256" key="3">
    <source>
        <dbReference type="PROSITE-ProRule" id="PRU00221"/>
    </source>
</evidence>
<evidence type="ECO:0000313" key="7">
    <source>
        <dbReference type="Proteomes" id="UP000799421"/>
    </source>
</evidence>
<name>A0A6A7C2D2_9PEZI</name>
<dbReference type="OrthoDB" id="538223at2759"/>
<keyword evidence="1 3" id="KW-0853">WD repeat</keyword>
<evidence type="ECO:0000313" key="6">
    <source>
        <dbReference type="EMBL" id="KAF2861179.1"/>
    </source>
</evidence>
<dbReference type="Pfam" id="PF24809">
    <property type="entry name" value="DUF7708"/>
    <property type="match status" value="1"/>
</dbReference>
<sequence length="1345" mass="150325">MQFAPVFDVETNGQAEILSLPWAGIRSLLMVAQKDREQNQSILKGIETALDTYHLLNAYFDIYSQLKHVPSLEHLYNNILDLYAHILNFLAHANNTYDQSSVERIIQSLAGEVIPKFEAEHDRMLSTVRDYAEACRFEASQEQQDWVNKQLEALQKAQESLNEGVKVIQQTLDLNAIPCADGAAYDSMDLGNHDHSGELQLCLNDTRVQIIQRIMDWATTANDQRVFWLSGMAGTGKSTIARTIAHRLAKDGYLSGSFFFRRGQEKLDRAHYLFPTLARQMAYFMPSIGHKIAAASRRSPHDLHAKVLASQFNALFEEPLSGYSTGHVTDIRVIVIDALDQCEDWEAIGYAIALWPTLRAHTSMNLRVFVTSRTDNKSKNQWSYDELKDNWLVDKLVDISQPLFIVASTIFSDVRNSNDPPTKLQEWVAGLESTRSEELATIYSRILEQAAVHDSNWPPQFDEVIKPIATLFVPLTIPAITELLVKGDKMVVHNALKPLSSVIDFPSREEMRMSSRATVQIYHESFRDFVMDYSLRNHPKIWIDRRQVHGVLMSNCLNLLKKNLVRDVCKQKDPGTERKAVPHEHVEKHISEAVQYACCNWVGHAINSKLMIKEGKQVDLFLRAYFLLWTEAMAWLDKLGEMVASLKQLQNALDTKRSSGLYDFIVDALRWVPANRIVISDTPLQTYLSALAFAPRKSVLRNIHEPEIDKFLQVWPPITNDWGPVLQTLSGHSLGVRFIAPSLDGKRLVSTAEDETVRLWDTESGIEEGLVEINSRSDASCPSGENFVLIAGLNGDLWEWPLKGEPKRVDVKLPGVAACVSVSPSGRFAAWGLATGDIYIWKADTCTGEVLVRHDTPVWCMTFASGDDILVSGSTEIWKWSAHAEPDKICQGNSDIRAIAISPDGNLVAFWSPPSTVRVFRSDTQDNVRTVQLLVSMPCLIFTPDSNKVLIWESGHIFLCDLGTNSMPVELSSAGYTILAMAFSPDGKTIWAGDSRGSVLQLDSNLVMKSQKQRTGTATIAISTDGRSLASLSQDDQLSLWDTETQCRKRQISDKRLLNFPAFERLILISSDSCLVIVACLDHPPNNKLLLWHLEPNELKELGNKPDHVTAIAISPDNKTLLCGLYNGQIWTFDLRSGGRLMTIEACSARINEIAFSPNGQDFAILSNARTIQVWSPALKTPLVLSNQDLAFRASFSANGRMMYTVGSGGLICEWDVEKACKVREPGKKAGAVYDGSILLNGRFEDASLRLYLAGLEANKGDQTLALTNSSAPPMAIPKFRNPDLWALESFGSRAVWITVNGQKLLKLPDGLIQANWISCRRTMAIPNNETGFIVFKFTGKVPYS</sequence>
<dbReference type="InterPro" id="IPR001680">
    <property type="entry name" value="WD40_rpt"/>
</dbReference>
<dbReference type="PROSITE" id="PS00678">
    <property type="entry name" value="WD_REPEATS_1"/>
    <property type="match status" value="2"/>
</dbReference>
<dbReference type="PROSITE" id="PS50082">
    <property type="entry name" value="WD_REPEATS_2"/>
    <property type="match status" value="2"/>
</dbReference>
<dbReference type="InterPro" id="IPR056884">
    <property type="entry name" value="NPHP3-like_N"/>
</dbReference>